<dbReference type="InterPro" id="IPR035965">
    <property type="entry name" value="PAS-like_dom_sf"/>
</dbReference>
<dbReference type="PANTHER" id="PTHR43047">
    <property type="entry name" value="TWO-COMPONENT HISTIDINE PROTEIN KINASE"/>
    <property type="match status" value="1"/>
</dbReference>
<feature type="transmembrane region" description="Helical" evidence="10">
    <location>
        <begin position="126"/>
        <end position="144"/>
    </location>
</feature>
<keyword evidence="8" id="KW-0902">Two-component regulatory system</keyword>
<dbReference type="Pfam" id="PF00512">
    <property type="entry name" value="HisKA"/>
    <property type="match status" value="1"/>
</dbReference>
<evidence type="ECO:0000259" key="11">
    <source>
        <dbReference type="PROSITE" id="PS50109"/>
    </source>
</evidence>
<dbReference type="GeneID" id="97299203"/>
<dbReference type="EC" id="2.7.13.3" evidence="4"/>
<feature type="transmembrane region" description="Helical" evidence="10">
    <location>
        <begin position="156"/>
        <end position="178"/>
    </location>
</feature>
<keyword evidence="9 10" id="KW-0472">Membrane</keyword>
<keyword evidence="10" id="KW-1133">Transmembrane helix</keyword>
<dbReference type="PANTHER" id="PTHR43047:SF72">
    <property type="entry name" value="OSMOSENSING HISTIDINE PROTEIN KINASE SLN1"/>
    <property type="match status" value="1"/>
</dbReference>
<dbReference type="Gene3D" id="3.30.450.20">
    <property type="entry name" value="PAS domain"/>
    <property type="match status" value="1"/>
</dbReference>
<dbReference type="SMART" id="SM00387">
    <property type="entry name" value="HATPase_c"/>
    <property type="match status" value="1"/>
</dbReference>
<dbReference type="Gene3D" id="1.10.287.130">
    <property type="match status" value="1"/>
</dbReference>
<dbReference type="SUPFAM" id="SSF55874">
    <property type="entry name" value="ATPase domain of HSP90 chaperone/DNA topoisomerase II/histidine kinase"/>
    <property type="match status" value="1"/>
</dbReference>
<evidence type="ECO:0000256" key="10">
    <source>
        <dbReference type="SAM" id="Phobius"/>
    </source>
</evidence>
<feature type="transmembrane region" description="Helical" evidence="10">
    <location>
        <begin position="56"/>
        <end position="73"/>
    </location>
</feature>
<dbReference type="Gene3D" id="3.30.565.10">
    <property type="entry name" value="Histidine kinase-like ATPase, C-terminal domain"/>
    <property type="match status" value="1"/>
</dbReference>
<dbReference type="InterPro" id="IPR003661">
    <property type="entry name" value="HisK_dim/P_dom"/>
</dbReference>
<keyword evidence="10" id="KW-0812">Transmembrane</keyword>
<comment type="subcellular location">
    <subcellularLocation>
        <location evidence="3">Cell membrane</location>
    </subcellularLocation>
</comment>
<dbReference type="InterPro" id="IPR005467">
    <property type="entry name" value="His_kinase_dom"/>
</dbReference>
<dbReference type="PRINTS" id="PR00344">
    <property type="entry name" value="BCTRLSENSOR"/>
</dbReference>
<dbReference type="Pfam" id="PF02518">
    <property type="entry name" value="HATPase_c"/>
    <property type="match status" value="1"/>
</dbReference>
<evidence type="ECO:0000313" key="12">
    <source>
        <dbReference type="EMBL" id="GEB19087.1"/>
    </source>
</evidence>
<evidence type="ECO:0000256" key="5">
    <source>
        <dbReference type="ARBA" id="ARBA00022553"/>
    </source>
</evidence>
<feature type="transmembrane region" description="Helical" evidence="10">
    <location>
        <begin position="98"/>
        <end position="119"/>
    </location>
</feature>
<dbReference type="AlphaFoldDB" id="A0A4Y3ND45"/>
<sequence length="535" mass="58082">MQDTSVFMPLDDFFGNIGRRKAIVVCQLPLTLAMGLIILFVVLFSPETMADTAFQLMLVVHVLMFAACAALPWNRLPPWSFVLIPMTDFFVLGLTRELGGPVLSVVTLLMVFPVIWLAVSASATRLVLAILGPLGGIIASPYLLGHEVAQAELIRMIVVPVILAGFALTAHLVAGVVVRHRDVQREKDRELVRLHKATQDHQQLLDAVLETVNVGVWAMDAAGDDILTNHRFRTDRKAAQQLPGNNPFFAAEAHDVTELAESPAVLAMSGRSFTNKLIRVGSEERPMIFSVAARQFHDDAGRAKGSVLAFTDVTALVTALEAKDKFVATVSHELRTPLTSMLGYLQLMGDEPNPAFLKVIERNAHRLLTLINDLLLVASEDLEIRRKPANLSHLLDKATRIAEQEAVAKGIVINDRIEAGIEAEVDAGQFTRAVDQLLSNAIKFSPRGSEVTVALRKQEGGFICSISDQGIGMTTEEQEQAFTKFFRSDHAMKTAIPGAGLGLSISKAIVEAHGGQIDLVSSPGKGTTVTVNVSR</sequence>
<evidence type="ECO:0000313" key="13">
    <source>
        <dbReference type="Proteomes" id="UP000317715"/>
    </source>
</evidence>
<dbReference type="Proteomes" id="UP000317715">
    <property type="component" value="Unassembled WGS sequence"/>
</dbReference>
<dbReference type="GO" id="GO:0000155">
    <property type="term" value="F:phosphorelay sensor kinase activity"/>
    <property type="evidence" value="ECO:0007669"/>
    <property type="project" value="InterPro"/>
</dbReference>
<dbReference type="InterPro" id="IPR003594">
    <property type="entry name" value="HATPase_dom"/>
</dbReference>
<reference evidence="12 13" key="1">
    <citation type="submission" date="2019-06" db="EMBL/GenBank/DDBJ databases">
        <title>Whole genome shotgun sequence of Paenarthrobacter aurescens NBRC 12136.</title>
        <authorList>
            <person name="Hosoyama A."/>
            <person name="Uohara A."/>
            <person name="Ohji S."/>
            <person name="Ichikawa N."/>
        </authorList>
    </citation>
    <scope>NUCLEOTIDE SEQUENCE [LARGE SCALE GENOMIC DNA]</scope>
    <source>
        <strain evidence="12 13">NBRC 12136</strain>
    </source>
</reference>
<dbReference type="GO" id="GO:0005509">
    <property type="term" value="F:calcium ion binding"/>
    <property type="evidence" value="ECO:0007669"/>
    <property type="project" value="UniProtKB-ARBA"/>
</dbReference>
<evidence type="ECO:0000256" key="8">
    <source>
        <dbReference type="ARBA" id="ARBA00023012"/>
    </source>
</evidence>
<dbReference type="GO" id="GO:0005886">
    <property type="term" value="C:plasma membrane"/>
    <property type="evidence" value="ECO:0007669"/>
    <property type="project" value="UniProtKB-SubCell"/>
</dbReference>
<dbReference type="SUPFAM" id="SSF55785">
    <property type="entry name" value="PYP-like sensor domain (PAS domain)"/>
    <property type="match status" value="1"/>
</dbReference>
<dbReference type="FunFam" id="3.30.565.10:FF:000006">
    <property type="entry name" value="Sensor histidine kinase WalK"/>
    <property type="match status" value="1"/>
</dbReference>
<dbReference type="SUPFAM" id="SSF47384">
    <property type="entry name" value="Homodimeric domain of signal transducing histidine kinase"/>
    <property type="match status" value="1"/>
</dbReference>
<evidence type="ECO:0000256" key="2">
    <source>
        <dbReference type="ARBA" id="ARBA00001968"/>
    </source>
</evidence>
<comment type="catalytic activity">
    <reaction evidence="1">
        <text>ATP + protein L-histidine = ADP + protein N-phospho-L-histidine.</text>
        <dbReference type="EC" id="2.7.13.3"/>
    </reaction>
</comment>
<dbReference type="RefSeq" id="WP_141283348.1">
    <property type="nucleotide sequence ID" value="NZ_BAAAWK010000001.1"/>
</dbReference>
<dbReference type="OrthoDB" id="9757990at2"/>
<dbReference type="InterPro" id="IPR004358">
    <property type="entry name" value="Sig_transdc_His_kin-like_C"/>
</dbReference>
<dbReference type="EMBL" id="BJMD01000010">
    <property type="protein sequence ID" value="GEB19087.1"/>
    <property type="molecule type" value="Genomic_DNA"/>
</dbReference>
<comment type="caution">
    <text evidence="12">The sequence shown here is derived from an EMBL/GenBank/DDBJ whole genome shotgun (WGS) entry which is preliminary data.</text>
</comment>
<organism evidence="12 13">
    <name type="scientific">Paenarthrobacter aurescens</name>
    <name type="common">Arthrobacter aurescens</name>
    <dbReference type="NCBI Taxonomy" id="43663"/>
    <lineage>
        <taxon>Bacteria</taxon>
        <taxon>Bacillati</taxon>
        <taxon>Actinomycetota</taxon>
        <taxon>Actinomycetes</taxon>
        <taxon>Micrococcales</taxon>
        <taxon>Micrococcaceae</taxon>
        <taxon>Paenarthrobacter</taxon>
    </lineage>
</organism>
<gene>
    <name evidence="12" type="ORF">AAU01_18420</name>
</gene>
<dbReference type="InterPro" id="IPR036890">
    <property type="entry name" value="HATPase_C_sf"/>
</dbReference>
<dbReference type="CDD" id="cd00075">
    <property type="entry name" value="HATPase"/>
    <property type="match status" value="1"/>
</dbReference>
<keyword evidence="13" id="KW-1185">Reference proteome</keyword>
<evidence type="ECO:0000256" key="3">
    <source>
        <dbReference type="ARBA" id="ARBA00004236"/>
    </source>
</evidence>
<dbReference type="InterPro" id="IPR036097">
    <property type="entry name" value="HisK_dim/P_sf"/>
</dbReference>
<keyword evidence="7 12" id="KW-0418">Kinase</keyword>
<dbReference type="FunFam" id="1.10.287.130:FF:000001">
    <property type="entry name" value="Two-component sensor histidine kinase"/>
    <property type="match status" value="1"/>
</dbReference>
<accession>A0A4Y3ND45</accession>
<protein>
    <recommendedName>
        <fullName evidence="4">histidine kinase</fullName>
        <ecNumber evidence="4">2.7.13.3</ecNumber>
    </recommendedName>
</protein>
<evidence type="ECO:0000256" key="6">
    <source>
        <dbReference type="ARBA" id="ARBA00022679"/>
    </source>
</evidence>
<keyword evidence="5" id="KW-0597">Phosphoprotein</keyword>
<evidence type="ECO:0000256" key="4">
    <source>
        <dbReference type="ARBA" id="ARBA00012438"/>
    </source>
</evidence>
<keyword evidence="6" id="KW-0808">Transferase</keyword>
<evidence type="ECO:0000256" key="9">
    <source>
        <dbReference type="ARBA" id="ARBA00023136"/>
    </source>
</evidence>
<comment type="cofactor">
    <cofactor evidence="2">
        <name>a divalent metal cation</name>
        <dbReference type="ChEBI" id="CHEBI:60240"/>
    </cofactor>
</comment>
<evidence type="ECO:0000256" key="1">
    <source>
        <dbReference type="ARBA" id="ARBA00000085"/>
    </source>
</evidence>
<name>A0A4Y3ND45_PAEAU</name>
<dbReference type="SMART" id="SM00388">
    <property type="entry name" value="HisKA"/>
    <property type="match status" value="1"/>
</dbReference>
<dbReference type="GO" id="GO:0009927">
    <property type="term" value="F:histidine phosphotransfer kinase activity"/>
    <property type="evidence" value="ECO:0007669"/>
    <property type="project" value="TreeGrafter"/>
</dbReference>
<feature type="transmembrane region" description="Helical" evidence="10">
    <location>
        <begin position="22"/>
        <end position="44"/>
    </location>
</feature>
<evidence type="ECO:0000256" key="7">
    <source>
        <dbReference type="ARBA" id="ARBA00022777"/>
    </source>
</evidence>
<feature type="domain" description="Histidine kinase" evidence="11">
    <location>
        <begin position="329"/>
        <end position="535"/>
    </location>
</feature>
<dbReference type="CDD" id="cd00082">
    <property type="entry name" value="HisKA"/>
    <property type="match status" value="1"/>
</dbReference>
<proteinExistence type="predicted"/>
<dbReference type="PROSITE" id="PS50109">
    <property type="entry name" value="HIS_KIN"/>
    <property type="match status" value="1"/>
</dbReference>